<keyword evidence="3" id="KW-1185">Reference proteome</keyword>
<feature type="region of interest" description="Disordered" evidence="1">
    <location>
        <begin position="31"/>
        <end position="93"/>
    </location>
</feature>
<dbReference type="Proteomes" id="UP001283361">
    <property type="component" value="Unassembled WGS sequence"/>
</dbReference>
<dbReference type="AlphaFoldDB" id="A0AAE1E272"/>
<feature type="compositionally biased region" description="Polar residues" evidence="1">
    <location>
        <begin position="39"/>
        <end position="52"/>
    </location>
</feature>
<reference evidence="2" key="1">
    <citation type="journal article" date="2023" name="G3 (Bethesda)">
        <title>A reference genome for the long-term kleptoplast-retaining sea slug Elysia crispata morphotype clarki.</title>
        <authorList>
            <person name="Eastman K.E."/>
            <person name="Pendleton A.L."/>
            <person name="Shaikh M.A."/>
            <person name="Suttiyut T."/>
            <person name="Ogas R."/>
            <person name="Tomko P."/>
            <person name="Gavelis G."/>
            <person name="Widhalm J.R."/>
            <person name="Wisecaver J.H."/>
        </authorList>
    </citation>
    <scope>NUCLEOTIDE SEQUENCE</scope>
    <source>
        <strain evidence="2">ECLA1</strain>
    </source>
</reference>
<evidence type="ECO:0000256" key="1">
    <source>
        <dbReference type="SAM" id="MobiDB-lite"/>
    </source>
</evidence>
<protein>
    <submittedName>
        <fullName evidence="2">Uncharacterized protein</fullName>
    </submittedName>
</protein>
<comment type="caution">
    <text evidence="2">The sequence shown here is derived from an EMBL/GenBank/DDBJ whole genome shotgun (WGS) entry which is preliminary data.</text>
</comment>
<evidence type="ECO:0000313" key="3">
    <source>
        <dbReference type="Proteomes" id="UP001283361"/>
    </source>
</evidence>
<accession>A0AAE1E272</accession>
<proteinExistence type="predicted"/>
<name>A0AAE1E272_9GAST</name>
<organism evidence="2 3">
    <name type="scientific">Elysia crispata</name>
    <name type="common">lettuce slug</name>
    <dbReference type="NCBI Taxonomy" id="231223"/>
    <lineage>
        <taxon>Eukaryota</taxon>
        <taxon>Metazoa</taxon>
        <taxon>Spiralia</taxon>
        <taxon>Lophotrochozoa</taxon>
        <taxon>Mollusca</taxon>
        <taxon>Gastropoda</taxon>
        <taxon>Heterobranchia</taxon>
        <taxon>Euthyneura</taxon>
        <taxon>Panpulmonata</taxon>
        <taxon>Sacoglossa</taxon>
        <taxon>Placobranchoidea</taxon>
        <taxon>Plakobranchidae</taxon>
        <taxon>Elysia</taxon>
    </lineage>
</organism>
<dbReference type="EMBL" id="JAWDGP010001574">
    <property type="protein sequence ID" value="KAK3790108.1"/>
    <property type="molecule type" value="Genomic_DNA"/>
</dbReference>
<sequence>MEINKTLDDQSKSVNHLDRFIDQSCERTNIQGDRKKFSSRSTGGSGVKSSAIASDLPGPGRAKHLLNFSAGTHPDDLPRQPGASTGAEHSSSS</sequence>
<evidence type="ECO:0000313" key="2">
    <source>
        <dbReference type="EMBL" id="KAK3790108.1"/>
    </source>
</evidence>
<gene>
    <name evidence="2" type="ORF">RRG08_057074</name>
</gene>